<evidence type="ECO:0000313" key="9">
    <source>
        <dbReference type="Proteomes" id="UP000016057"/>
    </source>
</evidence>
<dbReference type="GO" id="GO:0005975">
    <property type="term" value="P:carbohydrate metabolic process"/>
    <property type="evidence" value="ECO:0007669"/>
    <property type="project" value="UniProtKB-UniRule"/>
</dbReference>
<dbReference type="CDD" id="cd04729">
    <property type="entry name" value="NanE"/>
    <property type="match status" value="1"/>
</dbReference>
<comment type="caution">
    <text evidence="8">The sequence shown here is derived from an EMBL/GenBank/DDBJ whole genome shotgun (WGS) entry which is preliminary data.</text>
</comment>
<dbReference type="GO" id="GO:0019262">
    <property type="term" value="P:N-acetylneuraminate catabolic process"/>
    <property type="evidence" value="ECO:0007669"/>
    <property type="project" value="UniProtKB-UniRule"/>
</dbReference>
<dbReference type="FunFam" id="3.20.20.70:FF:000035">
    <property type="entry name" value="Putative N-acetylmannosamine-6-phosphate 2-epimerase"/>
    <property type="match status" value="1"/>
</dbReference>
<comment type="function">
    <text evidence="2 7">Converts N-acetylmannosamine-6-phosphate (ManNAc-6-P) to N-acetylglucosamine-6-phosphate (GlcNAc-6-P).</text>
</comment>
<keyword evidence="5 7" id="KW-0413">Isomerase</keyword>
<evidence type="ECO:0000313" key="8">
    <source>
        <dbReference type="EMBL" id="EKU27232.1"/>
    </source>
</evidence>
<comment type="catalytic activity">
    <reaction evidence="1 7">
        <text>an N-acyl-D-glucosamine 6-phosphate = an N-acyl-D-mannosamine 6-phosphate</text>
        <dbReference type="Rhea" id="RHEA:23932"/>
        <dbReference type="ChEBI" id="CHEBI:57599"/>
        <dbReference type="ChEBI" id="CHEBI:57666"/>
        <dbReference type="EC" id="5.1.3.9"/>
    </reaction>
</comment>
<dbReference type="OrthoDB" id="9781704at2"/>
<dbReference type="eggNOG" id="COG3010">
    <property type="taxonomic scope" value="Bacteria"/>
</dbReference>
<name>K8ZB12_9ENTE</name>
<dbReference type="UniPathway" id="UPA00629">
    <property type="reaction ID" value="UER00682"/>
</dbReference>
<dbReference type="EC" id="5.1.3.9" evidence="7"/>
<dbReference type="Pfam" id="PF04131">
    <property type="entry name" value="NanE"/>
    <property type="match status" value="1"/>
</dbReference>
<organism evidence="8 9">
    <name type="scientific">Catellicoccus marimammalium M35/04/3</name>
    <dbReference type="NCBI Taxonomy" id="1234409"/>
    <lineage>
        <taxon>Bacteria</taxon>
        <taxon>Bacillati</taxon>
        <taxon>Bacillota</taxon>
        <taxon>Bacilli</taxon>
        <taxon>Lactobacillales</taxon>
        <taxon>Enterococcaceae</taxon>
        <taxon>Catellicoccus</taxon>
    </lineage>
</organism>
<comment type="similarity">
    <text evidence="4 7">Belongs to the NanE family.</text>
</comment>
<evidence type="ECO:0000256" key="4">
    <source>
        <dbReference type="ARBA" id="ARBA00007439"/>
    </source>
</evidence>
<evidence type="ECO:0000256" key="1">
    <source>
        <dbReference type="ARBA" id="ARBA00000056"/>
    </source>
</evidence>
<comment type="pathway">
    <text evidence="3 7">Amino-sugar metabolism; N-acetylneuraminate degradation; D-fructose 6-phosphate from N-acetylneuraminate: step 3/5.</text>
</comment>
<dbReference type="PANTHER" id="PTHR36204">
    <property type="entry name" value="N-ACETYLMANNOSAMINE-6-PHOSPHATE 2-EPIMERASE-RELATED"/>
    <property type="match status" value="1"/>
</dbReference>
<dbReference type="GO" id="GO:0005829">
    <property type="term" value="C:cytosol"/>
    <property type="evidence" value="ECO:0007669"/>
    <property type="project" value="TreeGrafter"/>
</dbReference>
<dbReference type="PANTHER" id="PTHR36204:SF1">
    <property type="entry name" value="N-ACETYLMANNOSAMINE-6-PHOSPHATE 2-EPIMERASE-RELATED"/>
    <property type="match status" value="1"/>
</dbReference>
<accession>K8ZB12</accession>
<dbReference type="STRING" id="1234409.C683_0563"/>
<dbReference type="SUPFAM" id="SSF51366">
    <property type="entry name" value="Ribulose-phoshate binding barrel"/>
    <property type="match status" value="1"/>
</dbReference>
<dbReference type="NCBIfam" id="NF002231">
    <property type="entry name" value="PRK01130.1"/>
    <property type="match status" value="1"/>
</dbReference>
<evidence type="ECO:0000256" key="2">
    <source>
        <dbReference type="ARBA" id="ARBA00002147"/>
    </source>
</evidence>
<dbReference type="InterPro" id="IPR013785">
    <property type="entry name" value="Aldolase_TIM"/>
</dbReference>
<dbReference type="InterPro" id="IPR007260">
    <property type="entry name" value="NanE"/>
</dbReference>
<dbReference type="AlphaFoldDB" id="K8ZB12"/>
<keyword evidence="6 7" id="KW-0119">Carbohydrate metabolism</keyword>
<keyword evidence="9" id="KW-1185">Reference proteome</keyword>
<proteinExistence type="inferred from homology"/>
<sequence>MDNMLESFKGKLIVSCQALEGEAMYSETGGIMPLFALAAERSGAKAIRANSVRDIQEIKEKVDLPIIGLIKKDYPPQEPYITATMKEVDELVAVGTDIIAFDGTHRPRYDGRTVEEFIQAIKEKYPNQKLMADISTAEEGISAYQAGADLVGTTLNGYTEETKPATKGPNFELLEELVAAGVPTIAEGRIHTPQQAKEALEKGAYAVVVGGAITRPQEIATRFVQEMEA</sequence>
<dbReference type="RefSeq" id="WP_009489715.1">
    <property type="nucleotide sequence ID" value="NZ_AMYT01000017.1"/>
</dbReference>
<dbReference type="InterPro" id="IPR011060">
    <property type="entry name" value="RibuloseP-bd_barrel"/>
</dbReference>
<dbReference type="GO" id="GO:0006053">
    <property type="term" value="P:N-acetylmannosamine catabolic process"/>
    <property type="evidence" value="ECO:0007669"/>
    <property type="project" value="TreeGrafter"/>
</dbReference>
<dbReference type="GO" id="GO:0047465">
    <property type="term" value="F:N-acylglucosamine-6-phosphate 2-epimerase activity"/>
    <property type="evidence" value="ECO:0007669"/>
    <property type="project" value="UniProtKB-EC"/>
</dbReference>
<dbReference type="HAMAP" id="MF_01235">
    <property type="entry name" value="ManNAc6P_epimer"/>
    <property type="match status" value="1"/>
</dbReference>
<evidence type="ECO:0000256" key="3">
    <source>
        <dbReference type="ARBA" id="ARBA00005081"/>
    </source>
</evidence>
<evidence type="ECO:0000256" key="7">
    <source>
        <dbReference type="HAMAP-Rule" id="MF_01235"/>
    </source>
</evidence>
<protein>
    <recommendedName>
        <fullName evidence="7">Putative N-acetylmannosamine-6-phosphate 2-epimerase</fullName>
        <ecNumber evidence="7">5.1.3.9</ecNumber>
    </recommendedName>
    <alternativeName>
        <fullName evidence="7">ManNAc-6-P epimerase</fullName>
    </alternativeName>
</protein>
<dbReference type="Gene3D" id="3.20.20.70">
    <property type="entry name" value="Aldolase class I"/>
    <property type="match status" value="1"/>
</dbReference>
<evidence type="ECO:0000256" key="5">
    <source>
        <dbReference type="ARBA" id="ARBA00023235"/>
    </source>
</evidence>
<dbReference type="PATRIC" id="fig|1234409.3.peg.513"/>
<evidence type="ECO:0000256" key="6">
    <source>
        <dbReference type="ARBA" id="ARBA00023277"/>
    </source>
</evidence>
<dbReference type="Proteomes" id="UP000016057">
    <property type="component" value="Unassembled WGS sequence"/>
</dbReference>
<gene>
    <name evidence="7" type="primary">nanE</name>
    <name evidence="8" type="ORF">C683_0563</name>
</gene>
<reference evidence="8 9" key="1">
    <citation type="journal article" date="2013" name="Genome Announc.">
        <title>Draft Genome Sequence of Catellicoccus marimammalium, a Novel Species Commonly Found in Gull Feces.</title>
        <authorList>
            <person name="Weigand M.R."/>
            <person name="Ryu H."/>
            <person name="Bozcek L."/>
            <person name="Konstantinidis K.T."/>
            <person name="Santo Domingo J.W."/>
        </authorList>
    </citation>
    <scope>NUCLEOTIDE SEQUENCE [LARGE SCALE GENOMIC DNA]</scope>
    <source>
        <strain evidence="8 9">M35/04/3</strain>
    </source>
</reference>
<dbReference type="EMBL" id="AMYT01000017">
    <property type="protein sequence ID" value="EKU27232.1"/>
    <property type="molecule type" value="Genomic_DNA"/>
</dbReference>